<keyword evidence="2" id="KW-1185">Reference proteome</keyword>
<dbReference type="AlphaFoldDB" id="A0A2X0M544"/>
<evidence type="ECO:0000313" key="1">
    <source>
        <dbReference type="EMBL" id="SGY39098.1"/>
    </source>
</evidence>
<dbReference type="Proteomes" id="UP000249464">
    <property type="component" value="Unassembled WGS sequence"/>
</dbReference>
<proteinExistence type="predicted"/>
<reference evidence="1 2" key="1">
    <citation type="submission" date="2016-11" db="EMBL/GenBank/DDBJ databases">
        <authorList>
            <person name="Jaros S."/>
            <person name="Januszkiewicz K."/>
            <person name="Wedrychowicz H."/>
        </authorList>
    </citation>
    <scope>NUCLEOTIDE SEQUENCE [LARGE SCALE GENOMIC DNA]</scope>
</reference>
<organism evidence="1 2">
    <name type="scientific">Microbotryum silenes-dioicae</name>
    <dbReference type="NCBI Taxonomy" id="796604"/>
    <lineage>
        <taxon>Eukaryota</taxon>
        <taxon>Fungi</taxon>
        <taxon>Dikarya</taxon>
        <taxon>Basidiomycota</taxon>
        <taxon>Pucciniomycotina</taxon>
        <taxon>Microbotryomycetes</taxon>
        <taxon>Microbotryales</taxon>
        <taxon>Microbotryaceae</taxon>
        <taxon>Microbotryum</taxon>
    </lineage>
</organism>
<sequence>MTRRLARIAAVRRIYSLEVRLHKLSLRQYLSWYFSPSTQHDRVHNHRTKLFNSNWTQLKHVLDLIIQLARDDGPDARGRINNWIANQTVGLSTGVASTANQIKPPLAIYISTLKSGARSAPPTLASARRSPGCWMARGLAQHGGWCGLQHVHLIEKKLD</sequence>
<accession>A0A2X0M544</accession>
<evidence type="ECO:0000313" key="2">
    <source>
        <dbReference type="Proteomes" id="UP000249464"/>
    </source>
</evidence>
<gene>
    <name evidence="1" type="primary">BQ5605_C003g02142</name>
    <name evidence="1" type="ORF">BQ5605_C003G02142</name>
</gene>
<name>A0A2X0M544_9BASI</name>
<protein>
    <submittedName>
        <fullName evidence="1">BQ5605_C003g02142 protein</fullName>
    </submittedName>
</protein>
<dbReference type="EMBL" id="FQNC01000042">
    <property type="protein sequence ID" value="SGY39098.1"/>
    <property type="molecule type" value="Genomic_DNA"/>
</dbReference>